<dbReference type="Gene3D" id="3.30.1360.120">
    <property type="entry name" value="Probable tRNA modification gtpase trme, domain 1"/>
    <property type="match status" value="1"/>
</dbReference>
<dbReference type="Pfam" id="PF10396">
    <property type="entry name" value="TrmE_N"/>
    <property type="match status" value="1"/>
</dbReference>
<dbReference type="GO" id="GO:0005829">
    <property type="term" value="C:cytosol"/>
    <property type="evidence" value="ECO:0007669"/>
    <property type="project" value="TreeGrafter"/>
</dbReference>
<feature type="binding site" evidence="6">
    <location>
        <position position="249"/>
    </location>
    <ligand>
        <name>Mg(2+)</name>
        <dbReference type="ChEBI" id="CHEBI:18420"/>
    </ligand>
</feature>
<keyword evidence="6" id="KW-0460">Magnesium</keyword>
<dbReference type="GO" id="GO:0003924">
    <property type="term" value="F:GTPase activity"/>
    <property type="evidence" value="ECO:0007669"/>
    <property type="project" value="UniProtKB-UniRule"/>
</dbReference>
<dbReference type="EC" id="3.6.-.-" evidence="6"/>
<dbReference type="GO" id="GO:0046872">
    <property type="term" value="F:metal ion binding"/>
    <property type="evidence" value="ECO:0007669"/>
    <property type="project" value="UniProtKB-KW"/>
</dbReference>
<evidence type="ECO:0000313" key="9">
    <source>
        <dbReference type="EMBL" id="TCT20128.1"/>
    </source>
</evidence>
<dbReference type="GO" id="GO:0030488">
    <property type="term" value="P:tRNA methylation"/>
    <property type="evidence" value="ECO:0007669"/>
    <property type="project" value="TreeGrafter"/>
</dbReference>
<dbReference type="GO" id="GO:0005525">
    <property type="term" value="F:GTP binding"/>
    <property type="evidence" value="ECO:0007669"/>
    <property type="project" value="UniProtKB-UniRule"/>
</dbReference>
<keyword evidence="6" id="KW-0479">Metal-binding</keyword>
<keyword evidence="2 6" id="KW-0819">tRNA processing</keyword>
<organism evidence="9 10">
    <name type="scientific">Thiobaca trueperi</name>
    <dbReference type="NCBI Taxonomy" id="127458"/>
    <lineage>
        <taxon>Bacteria</taxon>
        <taxon>Pseudomonadati</taxon>
        <taxon>Pseudomonadota</taxon>
        <taxon>Gammaproteobacteria</taxon>
        <taxon>Chromatiales</taxon>
        <taxon>Chromatiaceae</taxon>
        <taxon>Thiobaca</taxon>
    </lineage>
</organism>
<evidence type="ECO:0000256" key="7">
    <source>
        <dbReference type="RuleBase" id="RU003313"/>
    </source>
</evidence>
<dbReference type="CDD" id="cd04164">
    <property type="entry name" value="trmE"/>
    <property type="match status" value="1"/>
</dbReference>
<dbReference type="Gene3D" id="3.40.50.300">
    <property type="entry name" value="P-loop containing nucleotide triphosphate hydrolases"/>
    <property type="match status" value="1"/>
</dbReference>
<comment type="cofactor">
    <cofactor evidence="6">
        <name>K(+)</name>
        <dbReference type="ChEBI" id="CHEBI:29103"/>
    </cofactor>
    <text evidence="6">Binds 1 potassium ion per subunit.</text>
</comment>
<feature type="binding site" evidence="6">
    <location>
        <position position="224"/>
    </location>
    <ligand>
        <name>K(+)</name>
        <dbReference type="ChEBI" id="CHEBI:29103"/>
    </ligand>
</feature>
<comment type="subunit">
    <text evidence="6">Homodimer. Heterotetramer of two MnmE and two MnmG subunits.</text>
</comment>
<dbReference type="InterPro" id="IPR006073">
    <property type="entry name" value="GTP-bd"/>
</dbReference>
<evidence type="ECO:0000256" key="6">
    <source>
        <dbReference type="HAMAP-Rule" id="MF_00379"/>
    </source>
</evidence>
<feature type="binding site" evidence="6">
    <location>
        <begin position="243"/>
        <end position="249"/>
    </location>
    <ligand>
        <name>GTP</name>
        <dbReference type="ChEBI" id="CHEBI:37565"/>
    </ligand>
</feature>
<feature type="binding site" evidence="6">
    <location>
        <position position="243"/>
    </location>
    <ligand>
        <name>K(+)</name>
        <dbReference type="ChEBI" id="CHEBI:29103"/>
    </ligand>
</feature>
<dbReference type="GO" id="GO:0002098">
    <property type="term" value="P:tRNA wobble uridine modification"/>
    <property type="evidence" value="ECO:0007669"/>
    <property type="project" value="TreeGrafter"/>
</dbReference>
<keyword evidence="5 6" id="KW-0342">GTP-binding</keyword>
<dbReference type="NCBIfam" id="NF003661">
    <property type="entry name" value="PRK05291.1-3"/>
    <property type="match status" value="1"/>
</dbReference>
<dbReference type="InterPro" id="IPR027417">
    <property type="entry name" value="P-loop_NTPase"/>
</dbReference>
<evidence type="ECO:0000313" key="10">
    <source>
        <dbReference type="Proteomes" id="UP000295717"/>
    </source>
</evidence>
<keyword evidence="6" id="KW-0378">Hydrolase</keyword>
<dbReference type="InterPro" id="IPR005225">
    <property type="entry name" value="Small_GTP-bd"/>
</dbReference>
<comment type="function">
    <text evidence="6">Exhibits a very high intrinsic GTPase hydrolysis rate. Involved in the addition of a carboxymethylaminomethyl (cmnm) group at the wobble position (U34) of certain tRNAs, forming tRNA-cmnm(5)s(2)U34.</text>
</comment>
<feature type="binding site" evidence="6">
    <location>
        <position position="118"/>
    </location>
    <ligand>
        <name>(6S)-5-formyl-5,6,7,8-tetrahydrofolate</name>
        <dbReference type="ChEBI" id="CHEBI:57457"/>
    </ligand>
</feature>
<feature type="binding site" evidence="6">
    <location>
        <begin position="268"/>
        <end position="271"/>
    </location>
    <ligand>
        <name>GTP</name>
        <dbReference type="ChEBI" id="CHEBI:37565"/>
    </ligand>
</feature>
<dbReference type="PROSITE" id="PS51709">
    <property type="entry name" value="G_TRME"/>
    <property type="match status" value="1"/>
</dbReference>
<comment type="similarity">
    <text evidence="1 6 7">Belongs to the TRAFAC class TrmE-Era-EngA-EngB-Septin-like GTPase superfamily. TrmE GTPase family.</text>
</comment>
<feature type="binding site" evidence="6">
    <location>
        <position position="22"/>
    </location>
    <ligand>
        <name>(6S)-5-formyl-5,6,7,8-tetrahydrofolate</name>
        <dbReference type="ChEBI" id="CHEBI:57457"/>
    </ligand>
</feature>
<feature type="binding site" evidence="6">
    <location>
        <position position="228"/>
    </location>
    <ligand>
        <name>Mg(2+)</name>
        <dbReference type="ChEBI" id="CHEBI:18420"/>
    </ligand>
</feature>
<reference evidence="9 10" key="1">
    <citation type="submission" date="2019-03" db="EMBL/GenBank/DDBJ databases">
        <title>Genomic Encyclopedia of Type Strains, Phase IV (KMG-IV): sequencing the most valuable type-strain genomes for metagenomic binning, comparative biology and taxonomic classification.</title>
        <authorList>
            <person name="Goeker M."/>
        </authorList>
    </citation>
    <scope>NUCLEOTIDE SEQUENCE [LARGE SCALE GENOMIC DNA]</scope>
    <source>
        <strain evidence="9 10">DSM 13587</strain>
    </source>
</reference>
<dbReference type="AlphaFoldDB" id="A0A4R3MUI2"/>
<protein>
    <recommendedName>
        <fullName evidence="6">tRNA modification GTPase MnmE</fullName>
        <ecNumber evidence="6">3.6.-.-</ecNumber>
    </recommendedName>
</protein>
<evidence type="ECO:0000256" key="3">
    <source>
        <dbReference type="ARBA" id="ARBA00022741"/>
    </source>
</evidence>
<evidence type="ECO:0000256" key="5">
    <source>
        <dbReference type="ARBA" id="ARBA00023134"/>
    </source>
</evidence>
<dbReference type="PANTHER" id="PTHR42714">
    <property type="entry name" value="TRNA MODIFICATION GTPASE GTPBP3"/>
    <property type="match status" value="1"/>
</dbReference>
<dbReference type="SUPFAM" id="SSF116878">
    <property type="entry name" value="TrmE connector domain"/>
    <property type="match status" value="1"/>
</dbReference>
<dbReference type="NCBIfam" id="TIGR00231">
    <property type="entry name" value="small_GTP"/>
    <property type="match status" value="1"/>
</dbReference>
<dbReference type="InterPro" id="IPR004520">
    <property type="entry name" value="GTPase_MnmE"/>
</dbReference>
<proteinExistence type="inferred from homology"/>
<feature type="domain" description="TrmE-type G" evidence="8">
    <location>
        <begin position="214"/>
        <end position="368"/>
    </location>
</feature>
<keyword evidence="4 6" id="KW-0630">Potassium</keyword>
<name>A0A4R3MUI2_9GAMM</name>
<gene>
    <name evidence="6" type="primary">mnmE</name>
    <name evidence="6" type="synonym">trmE</name>
    <name evidence="9" type="ORF">EDC35_10653</name>
</gene>
<sequence>MTADTIVAVATPPGVGGVGIVRVSGPLVPQIGLAILGRSIAPRQASFGVFREADGDFIDEGIALLFPAPRSFTGEDVLELQGHGGPVVMDLLLRRCLELGARPARPGEFTERAYLNGKLDLAQAEAVADLIESSTALAVRLAGRSLQGVFSRRIETLIEHLIQLRMYIEATLDFPDEDIDDASASAVTEDLRQIIEMTRQIMAEAHQGQVIREGLAVVIAGPPNAGKSTLLNALSGTDAAIVTPIPGTTRDLLKLDIQIDGLPIRIIDTAGIRHSEDPVEQEGVRRARAQLVEADLVLWIDETAEGPDESIRNDLPADCPIIRVRNKIDLLGLTPQCSETDAGTEIALSAATGAGLDLLRAHLKTRAGLGATPEGAFIARRRHLDALNRGWRHLQAAQHNLAHGAGAELVADELFQAQNVFGEITGQFTPDDLLGRIFSSFCIGK</sequence>
<dbReference type="PANTHER" id="PTHR42714:SF2">
    <property type="entry name" value="TRNA MODIFICATION GTPASE GTPBP3, MITOCHONDRIAL"/>
    <property type="match status" value="1"/>
</dbReference>
<feature type="binding site" evidence="6">
    <location>
        <position position="248"/>
    </location>
    <ligand>
        <name>K(+)</name>
        <dbReference type="ChEBI" id="CHEBI:29103"/>
    </ligand>
</feature>
<dbReference type="InterPro" id="IPR018948">
    <property type="entry name" value="GTP-bd_TrmE_N"/>
</dbReference>
<evidence type="ECO:0000259" key="8">
    <source>
        <dbReference type="PROSITE" id="PS51709"/>
    </source>
</evidence>
<dbReference type="RefSeq" id="WP_132977536.1">
    <property type="nucleotide sequence ID" value="NZ_SMAO01000006.1"/>
</dbReference>
<keyword evidence="6" id="KW-0963">Cytoplasm</keyword>
<feature type="binding site" evidence="6">
    <location>
        <begin position="224"/>
        <end position="229"/>
    </location>
    <ligand>
        <name>GTP</name>
        <dbReference type="ChEBI" id="CHEBI:37565"/>
    </ligand>
</feature>
<evidence type="ECO:0000256" key="4">
    <source>
        <dbReference type="ARBA" id="ARBA00022958"/>
    </source>
</evidence>
<comment type="caution">
    <text evidence="6">Lacks conserved residue(s) required for the propagation of feature annotation.</text>
</comment>
<dbReference type="CDD" id="cd14858">
    <property type="entry name" value="TrmE_N"/>
    <property type="match status" value="1"/>
</dbReference>
<feature type="binding site" evidence="6">
    <location>
        <position position="79"/>
    </location>
    <ligand>
        <name>(6S)-5-formyl-5,6,7,8-tetrahydrofolate</name>
        <dbReference type="ChEBI" id="CHEBI:57457"/>
    </ligand>
</feature>
<dbReference type="InterPro" id="IPR027368">
    <property type="entry name" value="MnmE_dom2"/>
</dbReference>
<feature type="binding site" evidence="6">
    <location>
        <position position="445"/>
    </location>
    <ligand>
        <name>(6S)-5-formyl-5,6,7,8-tetrahydrofolate</name>
        <dbReference type="ChEBI" id="CHEBI:57457"/>
    </ligand>
</feature>
<comment type="subcellular location">
    <subcellularLocation>
        <location evidence="6">Cytoplasm</location>
    </subcellularLocation>
</comment>
<dbReference type="Pfam" id="PF12631">
    <property type="entry name" value="MnmE_helical"/>
    <property type="match status" value="1"/>
</dbReference>
<dbReference type="EMBL" id="SMAO01000006">
    <property type="protein sequence ID" value="TCT20128.1"/>
    <property type="molecule type" value="Genomic_DNA"/>
</dbReference>
<dbReference type="Gene3D" id="1.20.120.430">
    <property type="entry name" value="tRNA modification GTPase MnmE domain 2"/>
    <property type="match status" value="1"/>
</dbReference>
<dbReference type="NCBIfam" id="TIGR00450">
    <property type="entry name" value="mnmE_trmE_thdF"/>
    <property type="match status" value="1"/>
</dbReference>
<dbReference type="InterPro" id="IPR025867">
    <property type="entry name" value="MnmE_helical"/>
</dbReference>
<feature type="binding site" evidence="6">
    <location>
        <position position="245"/>
    </location>
    <ligand>
        <name>K(+)</name>
        <dbReference type="ChEBI" id="CHEBI:29103"/>
    </ligand>
</feature>
<comment type="caution">
    <text evidence="9">The sequence shown here is derived from an EMBL/GenBank/DDBJ whole genome shotgun (WGS) entry which is preliminary data.</text>
</comment>
<dbReference type="Proteomes" id="UP000295717">
    <property type="component" value="Unassembled WGS sequence"/>
</dbReference>
<dbReference type="OrthoDB" id="9805918at2"/>
<dbReference type="InterPro" id="IPR031168">
    <property type="entry name" value="G_TrmE"/>
</dbReference>
<dbReference type="HAMAP" id="MF_00379">
    <property type="entry name" value="GTPase_MnmE"/>
    <property type="match status" value="1"/>
</dbReference>
<evidence type="ECO:0000256" key="2">
    <source>
        <dbReference type="ARBA" id="ARBA00022694"/>
    </source>
</evidence>
<accession>A0A4R3MUI2</accession>
<keyword evidence="10" id="KW-1185">Reference proteome</keyword>
<keyword evidence="3 6" id="KW-0547">Nucleotide-binding</keyword>
<dbReference type="Pfam" id="PF01926">
    <property type="entry name" value="MMR_HSR1"/>
    <property type="match status" value="1"/>
</dbReference>
<dbReference type="SUPFAM" id="SSF52540">
    <property type="entry name" value="P-loop containing nucleoside triphosphate hydrolases"/>
    <property type="match status" value="1"/>
</dbReference>
<evidence type="ECO:0000256" key="1">
    <source>
        <dbReference type="ARBA" id="ARBA00011043"/>
    </source>
</evidence>
<dbReference type="InterPro" id="IPR027266">
    <property type="entry name" value="TrmE/GcvT-like"/>
</dbReference>